<protein>
    <submittedName>
        <fullName evidence="2">Sulfurtransferase-like selenium metabolism protein YedF</fullName>
    </submittedName>
</protein>
<dbReference type="Proteomes" id="UP000535509">
    <property type="component" value="Unassembled WGS sequence"/>
</dbReference>
<keyword evidence="2" id="KW-0808">Transferase</keyword>
<dbReference type="SUPFAM" id="SSF75169">
    <property type="entry name" value="DsrEFH-like"/>
    <property type="match status" value="1"/>
</dbReference>
<sequence>MQIDCRGLECPKPIIKTRDALNELSIGDKLEIVVNSPASLANVQKFLSANGLEFNISQNGSEYTVTAVKSCDLTEIDIQNYSCETDFKKHKVLFLKYDKVGSDPIGKGLLTKFLSAISAVQANKRVTHIICVNEAVLMTTNRSHPSFAVLKDLSSLGINVLSCGSCLEAFGLVDRLGVGQISNAFEIMSLMLENETVYL</sequence>
<dbReference type="OMA" id="GVEIYSC"/>
<dbReference type="GeneID" id="61064183"/>
<comment type="similarity">
    <text evidence="1">Belongs to the sulfur carrier protein TusA family.</text>
</comment>
<dbReference type="InterPro" id="IPR027396">
    <property type="entry name" value="DsrEFH-like"/>
</dbReference>
<accession>A0A5L8JGW0</accession>
<dbReference type="Pfam" id="PF01206">
    <property type="entry name" value="TusA"/>
    <property type="match status" value="1"/>
</dbReference>
<dbReference type="GO" id="GO:0016740">
    <property type="term" value="F:transferase activity"/>
    <property type="evidence" value="ECO:0007669"/>
    <property type="project" value="UniProtKB-KW"/>
</dbReference>
<comment type="caution">
    <text evidence="2">The sequence shown here is derived from an EMBL/GenBank/DDBJ whole genome shotgun (WGS) entry which is preliminary data.</text>
</comment>
<dbReference type="InterPro" id="IPR019870">
    <property type="entry name" value="Se_metab_YedF"/>
</dbReference>
<proteinExistence type="inferred from homology"/>
<dbReference type="PANTHER" id="PTHR33279:SF6">
    <property type="entry name" value="SULFUR CARRIER PROTEIN YEDF-RELATED"/>
    <property type="match status" value="1"/>
</dbReference>
<dbReference type="PANTHER" id="PTHR33279">
    <property type="entry name" value="SULFUR CARRIER PROTEIN YEDF-RELATED"/>
    <property type="match status" value="1"/>
</dbReference>
<dbReference type="Gene3D" id="3.30.110.40">
    <property type="entry name" value="TusA-like domain"/>
    <property type="match status" value="1"/>
</dbReference>
<dbReference type="InterPro" id="IPR001455">
    <property type="entry name" value="TusA-like"/>
</dbReference>
<keyword evidence="3" id="KW-1185">Reference proteome</keyword>
<dbReference type="RefSeq" id="WP_011731779.1">
    <property type="nucleotide sequence ID" value="NZ_AACCWO020000042.1"/>
</dbReference>
<evidence type="ECO:0000256" key="1">
    <source>
        <dbReference type="ARBA" id="ARBA00008984"/>
    </source>
</evidence>
<evidence type="ECO:0000313" key="2">
    <source>
        <dbReference type="EMBL" id="EAI8858583.1"/>
    </source>
</evidence>
<reference evidence="2 3" key="1">
    <citation type="submission" date="2018-06" db="EMBL/GenBank/DDBJ databases">
        <authorList>
            <consortium name="PulseNet: The National Subtyping Network for Foodborne Disease Surveillance"/>
            <person name="Tarr C.L."/>
            <person name="Trees E."/>
            <person name="Katz L.S."/>
            <person name="Carleton-Romer H.A."/>
            <person name="Stroika S."/>
            <person name="Kucerova Z."/>
            <person name="Roache K.F."/>
            <person name="Sabol A.L."/>
            <person name="Besser J."/>
            <person name="Gerner-Smidt P."/>
        </authorList>
    </citation>
    <scope>NUCLEOTIDE SEQUENCE [LARGE SCALE GENOMIC DNA]</scope>
    <source>
        <strain evidence="2 3">PNUSAC001503</strain>
    </source>
</reference>
<organism evidence="2 3">
    <name type="scientific">Campylobacter fetus</name>
    <dbReference type="NCBI Taxonomy" id="196"/>
    <lineage>
        <taxon>Bacteria</taxon>
        <taxon>Pseudomonadati</taxon>
        <taxon>Campylobacterota</taxon>
        <taxon>Epsilonproteobacteria</taxon>
        <taxon>Campylobacterales</taxon>
        <taxon>Campylobacteraceae</taxon>
        <taxon>Campylobacter</taxon>
    </lineage>
</organism>
<dbReference type="PROSITE" id="PS01148">
    <property type="entry name" value="UPF0033"/>
    <property type="match status" value="1"/>
</dbReference>
<dbReference type="SUPFAM" id="SSF64307">
    <property type="entry name" value="SirA-like"/>
    <property type="match status" value="1"/>
</dbReference>
<dbReference type="AlphaFoldDB" id="A0A5L8JGW0"/>
<dbReference type="NCBIfam" id="TIGR03527">
    <property type="entry name" value="selenium_YedF"/>
    <property type="match status" value="1"/>
</dbReference>
<dbReference type="EMBL" id="AABTCC010000003">
    <property type="protein sequence ID" value="EAI8858583.1"/>
    <property type="molecule type" value="Genomic_DNA"/>
</dbReference>
<dbReference type="InterPro" id="IPR036868">
    <property type="entry name" value="TusA-like_sf"/>
</dbReference>
<name>A0A5L8JGW0_CAMFE</name>
<evidence type="ECO:0000313" key="3">
    <source>
        <dbReference type="Proteomes" id="UP000535509"/>
    </source>
</evidence>
<gene>
    <name evidence="2" type="primary">yedF</name>
    <name evidence="2" type="ORF">CX802_01790</name>
</gene>